<dbReference type="EMBL" id="JBHRFL010000002">
    <property type="protein sequence ID" value="MFC6068503.1"/>
    <property type="molecule type" value="Genomic_DNA"/>
</dbReference>
<dbReference type="RefSeq" id="WP_367141458.1">
    <property type="nucleotide sequence ID" value="NZ_JBFLAA010000007.1"/>
</dbReference>
<name>A0ABW1MXJ2_9GAMM</name>
<gene>
    <name evidence="1" type="ORF">ACFLLB_02845</name>
</gene>
<keyword evidence="2" id="KW-1185">Reference proteome</keyword>
<organism evidence="1 2">
    <name type="scientific">Stenotrophomonas geniculata</name>
    <dbReference type="NCBI Taxonomy" id="86188"/>
    <lineage>
        <taxon>Bacteria</taxon>
        <taxon>Pseudomonadati</taxon>
        <taxon>Pseudomonadota</taxon>
        <taxon>Gammaproteobacteria</taxon>
        <taxon>Lysobacterales</taxon>
        <taxon>Lysobacteraceae</taxon>
        <taxon>Stenotrophomonas</taxon>
    </lineage>
</organism>
<dbReference type="Proteomes" id="UP001596115">
    <property type="component" value="Unassembled WGS sequence"/>
</dbReference>
<accession>A0ABW1MXJ2</accession>
<sequence length="81" mass="8591">MATYSIRCSIKAVRQFSQASLSPDWAAAINASVPMTEASFRSTIKIGMASVACRQSLAKRGSFLLPRTLPIVAASVEDGSI</sequence>
<evidence type="ECO:0000313" key="1">
    <source>
        <dbReference type="EMBL" id="MFC6068503.1"/>
    </source>
</evidence>
<comment type="caution">
    <text evidence="1">The sequence shown here is derived from an EMBL/GenBank/DDBJ whole genome shotgun (WGS) entry which is preliminary data.</text>
</comment>
<protein>
    <submittedName>
        <fullName evidence="1">Uncharacterized protein</fullName>
    </submittedName>
</protein>
<reference evidence="1 2" key="1">
    <citation type="submission" date="2024-09" db="EMBL/GenBank/DDBJ databases">
        <title>Whole genome analysis of Stenotrophomonas geniculata MK-1, and its biological control impact on peanut foliage fungus diseases.</title>
        <authorList>
            <person name="Ahsan T."/>
        </authorList>
    </citation>
    <scope>NUCLEOTIDE SEQUENCE [LARGE SCALE GENOMIC DNA]</scope>
    <source>
        <strain evidence="1 2">MK-1</strain>
    </source>
</reference>
<proteinExistence type="predicted"/>
<evidence type="ECO:0000313" key="2">
    <source>
        <dbReference type="Proteomes" id="UP001596115"/>
    </source>
</evidence>